<keyword evidence="3" id="KW-0175">Coiled coil</keyword>
<dbReference type="InterPro" id="IPR017884">
    <property type="entry name" value="SANT_dom"/>
</dbReference>
<keyword evidence="7" id="KW-1185">Reference proteome</keyword>
<feature type="region of interest" description="Disordered" evidence="4">
    <location>
        <begin position="1"/>
        <end position="38"/>
    </location>
</feature>
<feature type="region of interest" description="Disordered" evidence="4">
    <location>
        <begin position="859"/>
        <end position="918"/>
    </location>
</feature>
<feature type="region of interest" description="Disordered" evidence="4">
    <location>
        <begin position="673"/>
        <end position="697"/>
    </location>
</feature>
<comment type="subcellular location">
    <subcellularLocation>
        <location evidence="1">Nucleus</location>
    </subcellularLocation>
</comment>
<dbReference type="Pfam" id="PF15784">
    <property type="entry name" value="GPS2_interact"/>
    <property type="match status" value="1"/>
</dbReference>
<dbReference type="PROSITE" id="PS51293">
    <property type="entry name" value="SANT"/>
    <property type="match status" value="1"/>
</dbReference>
<name>A0ABQ8J4J5_DERPT</name>
<dbReference type="EMBL" id="NJHN03000077">
    <property type="protein sequence ID" value="KAH9417417.1"/>
    <property type="molecule type" value="Genomic_DNA"/>
</dbReference>
<evidence type="ECO:0000313" key="6">
    <source>
        <dbReference type="EMBL" id="KAH9417417.1"/>
    </source>
</evidence>
<comment type="caution">
    <text evidence="6">The sequence shown here is derived from an EMBL/GenBank/DDBJ whole genome shotgun (WGS) entry which is preliminary data.</text>
</comment>
<feature type="compositionally biased region" description="Low complexity" evidence="4">
    <location>
        <begin position="1261"/>
        <end position="1272"/>
    </location>
</feature>
<feature type="compositionally biased region" description="Low complexity" evidence="4">
    <location>
        <begin position="673"/>
        <end position="691"/>
    </location>
</feature>
<feature type="compositionally biased region" description="Low complexity" evidence="4">
    <location>
        <begin position="859"/>
        <end position="869"/>
    </location>
</feature>
<dbReference type="Proteomes" id="UP000887458">
    <property type="component" value="Unassembled WGS sequence"/>
</dbReference>
<dbReference type="InterPro" id="IPR001005">
    <property type="entry name" value="SANT/Myb"/>
</dbReference>
<gene>
    <name evidence="6" type="primary">NCOR2_2</name>
    <name evidence="6" type="ORF">DERP_007415</name>
</gene>
<feature type="compositionally biased region" description="Low complexity" evidence="4">
    <location>
        <begin position="1092"/>
        <end position="1105"/>
    </location>
</feature>
<dbReference type="CDD" id="cd00167">
    <property type="entry name" value="SANT"/>
    <property type="match status" value="1"/>
</dbReference>
<dbReference type="InterPro" id="IPR009057">
    <property type="entry name" value="Homeodomain-like_sf"/>
</dbReference>
<reference evidence="6 7" key="2">
    <citation type="journal article" date="2022" name="Mol. Biol. Evol.">
        <title>Comparative Genomics Reveals Insights into the Divergent Evolution of Astigmatic Mites and Household Pest Adaptations.</title>
        <authorList>
            <person name="Xiong Q."/>
            <person name="Wan A.T."/>
            <person name="Liu X."/>
            <person name="Fung C.S."/>
            <person name="Xiao X."/>
            <person name="Malainual N."/>
            <person name="Hou J."/>
            <person name="Wang L."/>
            <person name="Wang M."/>
            <person name="Yang K.Y."/>
            <person name="Cui Y."/>
            <person name="Leung E.L."/>
            <person name="Nong W."/>
            <person name="Shin S.K."/>
            <person name="Au S.W."/>
            <person name="Jeong K.Y."/>
            <person name="Chew F.T."/>
            <person name="Hui J.H."/>
            <person name="Leung T.F."/>
            <person name="Tungtrongchitr A."/>
            <person name="Zhong N."/>
            <person name="Liu Z."/>
            <person name="Tsui S.K."/>
        </authorList>
    </citation>
    <scope>NUCLEOTIDE SEQUENCE [LARGE SCALE GENOMIC DNA]</scope>
    <source>
        <strain evidence="6">Derp</strain>
    </source>
</reference>
<feature type="region of interest" description="Disordered" evidence="4">
    <location>
        <begin position="1054"/>
        <end position="1073"/>
    </location>
</feature>
<evidence type="ECO:0000313" key="7">
    <source>
        <dbReference type="Proteomes" id="UP000887458"/>
    </source>
</evidence>
<evidence type="ECO:0000256" key="2">
    <source>
        <dbReference type="ARBA" id="ARBA00010097"/>
    </source>
</evidence>
<keyword evidence="6" id="KW-0675">Receptor</keyword>
<dbReference type="SUPFAM" id="SSF46689">
    <property type="entry name" value="Homeodomain-like"/>
    <property type="match status" value="1"/>
</dbReference>
<dbReference type="PANTHER" id="PTHR13992">
    <property type="entry name" value="NUCLEAR RECEPTOR CO-REPRESSOR RELATED NCOR"/>
    <property type="match status" value="1"/>
</dbReference>
<evidence type="ECO:0000256" key="4">
    <source>
        <dbReference type="SAM" id="MobiDB-lite"/>
    </source>
</evidence>
<feature type="domain" description="SANT" evidence="5">
    <location>
        <begin position="474"/>
        <end position="520"/>
    </location>
</feature>
<protein>
    <submittedName>
        <fullName evidence="6">Nuclear receptor corepressor 2</fullName>
    </submittedName>
</protein>
<feature type="region of interest" description="Disordered" evidence="4">
    <location>
        <begin position="1356"/>
        <end position="1393"/>
    </location>
</feature>
<dbReference type="SMART" id="SM00717">
    <property type="entry name" value="SANT"/>
    <property type="match status" value="2"/>
</dbReference>
<feature type="compositionally biased region" description="Polar residues" evidence="4">
    <location>
        <begin position="9"/>
        <end position="19"/>
    </location>
</feature>
<evidence type="ECO:0000259" key="5">
    <source>
        <dbReference type="PROSITE" id="PS51293"/>
    </source>
</evidence>
<feature type="compositionally biased region" description="Polar residues" evidence="4">
    <location>
        <begin position="1114"/>
        <end position="1128"/>
    </location>
</feature>
<feature type="compositionally biased region" description="Gly residues" evidence="4">
    <location>
        <begin position="22"/>
        <end position="34"/>
    </location>
</feature>
<dbReference type="Gene3D" id="1.10.10.60">
    <property type="entry name" value="Homeodomain-like"/>
    <property type="match status" value="2"/>
</dbReference>
<feature type="compositionally biased region" description="Low complexity" evidence="4">
    <location>
        <begin position="876"/>
        <end position="911"/>
    </location>
</feature>
<sequence length="1393" mass="155447">VNNSPIPPTSLQNQNQIPVSISGGGNSGGGGGGNIMPLMALHHHHHGINHTGILPPPPQIQIPPPQSLSTHGQHHFVQHHIGGNSQNVIGGGGYHPPTSSNHQLHPHYYNNPIQSGHSTTTTKILPLIDNERSSLILNHSSNQLATISTTGSTRISTSSSNQQQQQEMIVETIDDNVEDGYNPHFEAISPTPQDESRISPLTSLKDQILSSINACDRQIQTNEVDINQLKLRAQQLEAATRKLPIDSDEDDKQKNGIKLEPTLVQKIIQENTMKAKKAHQNLYRLLGNDNNNNLSETIALPLYNQPMDLPIIRKNNEQHQQFRSKLIDRINRYKKLVTKEQQIQAEKYDQQMLEWLKKVEKIESNPVKKQRDLKIRESFEKHFPEIRKQREDRERVQRNSNQQHRIRSDAELEEIMDGLQHQELEDKKMRSYIVIPPIMYTRIQLKNLIRFDNQNGYLQDPMSLYKEIRNINIWTEGEKEIFREKYLLNPKKFGIIAQYLERKSIADCINYYYLSKKHENYKQLLRKHVKKRTRAMIKAQQQQQHHQNLEIHHHHTVINRCDNSDNNDLLANGSTTATLTTTECSTNSTQCDNRVVEIVLLHHQLNNYQSYGLQLSTLLMNSTTTNQKTSNGNQILGRVCFGCHLKKQQQQQSTNSNLREKRYCPMPLCISTSSSSSNANNSTTNTSTNNTPKRKKLHLKQLPQQWLDMLDDNELKQQISKELQIPLDIKIGCARCVMRLNRRLSNRTINLDQKLIDNNQQQQLTNTSSSITNIDSSSMVKEDFRKVWSSPDDQEKLRTMIRTYGKNWATISSNGSFEQQKTPQDCYKAFVLFKNEFQLNSLTKSNQNLQDCKPLSLSQSSLKSDYDSSATMSADESSNNMNETNNNTATGLDRSSGSFSFPNSGSRSGSSTQQQHSNNVKIETKVMDDLKQSNQSSSYSTSSSSSFNRDKLVGFDAPQVPMFLINPNAPSIQISSSSNTSSSVPSTTAGSNRTPTPHSTSKSSSINDVNNLTSTTSTNNNNNDNNNNNSGGTCVRDLIWKAIEKSLSTETGAATAGISSSQPSSYNTTHTLSSESTNTTAAAVKIEPCSTVVQQSSSSSNNNSTPLCLKREISTPNSNQSLSRQPTPDLSKMDILASTALQQQQQQQQRSGGMNLMMMKPEGLAAGINFSYGSNSTTTTTVEDEVQDLSNKSSKRSYDQTILQQQPSRIPNMIDAFMTSNSGGVHHITDPMKMNRSSTGGGGGGQSSNIYGQVPSLKINSKSSQQPPSSSSTFALSPKAETAVRDKLTRSFHPSIHHHPIHYNELYRHMNNPDLAKGSITQGTPLIMPAIGPGNNNNNNIPIPGGGGGHIPPGTNLSSLIPTTQSHYHHPHHHQLLQQINPPPPSSSSNRKK</sequence>
<feature type="non-terminal residue" evidence="6">
    <location>
        <position position="1393"/>
    </location>
</feature>
<proteinExistence type="inferred from homology"/>
<dbReference type="InterPro" id="IPR031557">
    <property type="entry name" value="N-CoR_GPS2_interact"/>
</dbReference>
<feature type="region of interest" description="Disordered" evidence="4">
    <location>
        <begin position="1183"/>
        <end position="1203"/>
    </location>
</feature>
<feature type="compositionally biased region" description="Low complexity" evidence="4">
    <location>
        <begin position="933"/>
        <end position="946"/>
    </location>
</feature>
<evidence type="ECO:0000256" key="1">
    <source>
        <dbReference type="ARBA" id="ARBA00004123"/>
    </source>
</evidence>
<reference evidence="6 7" key="1">
    <citation type="journal article" date="2018" name="J. Allergy Clin. Immunol.">
        <title>High-quality assembly of Dermatophagoides pteronyssinus genome and transcriptome reveals a wide range of novel allergens.</title>
        <authorList>
            <person name="Liu X.Y."/>
            <person name="Yang K.Y."/>
            <person name="Wang M.Q."/>
            <person name="Kwok J.S."/>
            <person name="Zeng X."/>
            <person name="Yang Z."/>
            <person name="Xiao X.J."/>
            <person name="Lau C.P."/>
            <person name="Li Y."/>
            <person name="Huang Z.M."/>
            <person name="Ba J.G."/>
            <person name="Yim A.K."/>
            <person name="Ouyang C.Y."/>
            <person name="Ngai S.M."/>
            <person name="Chan T.F."/>
            <person name="Leung E.L."/>
            <person name="Liu L."/>
            <person name="Liu Z.G."/>
            <person name="Tsui S.K."/>
        </authorList>
    </citation>
    <scope>NUCLEOTIDE SEQUENCE [LARGE SCALE GENOMIC DNA]</scope>
    <source>
        <strain evidence="6">Derp</strain>
    </source>
</reference>
<dbReference type="InterPro" id="IPR051571">
    <property type="entry name" value="N-CoR_corepressor"/>
</dbReference>
<feature type="region of interest" description="Disordered" evidence="4">
    <location>
        <begin position="1092"/>
        <end position="1129"/>
    </location>
</feature>
<comment type="similarity">
    <text evidence="2">Belongs to the N-CoR nuclear receptor corepressors family.</text>
</comment>
<dbReference type="PANTHER" id="PTHR13992:SF39">
    <property type="entry name" value="SMRTER, ISOFORM G"/>
    <property type="match status" value="1"/>
</dbReference>
<evidence type="ECO:0000256" key="3">
    <source>
        <dbReference type="ARBA" id="ARBA00023054"/>
    </source>
</evidence>
<feature type="region of interest" description="Disordered" evidence="4">
    <location>
        <begin position="930"/>
        <end position="950"/>
    </location>
</feature>
<feature type="non-terminal residue" evidence="6">
    <location>
        <position position="1"/>
    </location>
</feature>
<organism evidence="6 7">
    <name type="scientific">Dermatophagoides pteronyssinus</name>
    <name type="common">European house dust mite</name>
    <dbReference type="NCBI Taxonomy" id="6956"/>
    <lineage>
        <taxon>Eukaryota</taxon>
        <taxon>Metazoa</taxon>
        <taxon>Ecdysozoa</taxon>
        <taxon>Arthropoda</taxon>
        <taxon>Chelicerata</taxon>
        <taxon>Arachnida</taxon>
        <taxon>Acari</taxon>
        <taxon>Acariformes</taxon>
        <taxon>Sarcoptiformes</taxon>
        <taxon>Astigmata</taxon>
        <taxon>Psoroptidia</taxon>
        <taxon>Analgoidea</taxon>
        <taxon>Pyroglyphidae</taxon>
        <taxon>Dermatophagoidinae</taxon>
        <taxon>Dermatophagoides</taxon>
    </lineage>
</organism>
<feature type="region of interest" description="Disordered" evidence="4">
    <location>
        <begin position="973"/>
        <end position="1030"/>
    </location>
</feature>
<accession>A0ABQ8J4J5</accession>
<feature type="region of interest" description="Disordered" evidence="4">
    <location>
        <begin position="1259"/>
        <end position="1279"/>
    </location>
</feature>